<feature type="domain" description="Urease accessory protein UreH-like transmembrane" evidence="2">
    <location>
        <begin position="10"/>
        <end position="206"/>
    </location>
</feature>
<sequence length="235" mass="25412">MSWGIMISGLALGAISSFHCVGMCGPIAFALPVQLLPQQQKVIGIILYNLGRITTYSLFGLIVGLFGRQIFIAGYQQVFSIIAGILVLIVLAGGILQRKIIRIGFIERSKIRLQKLVAEQLKRKSLLSMFTIGMANGFLPCGLVYLALTAAMAAGSLQNGILFMTAYGAGTLPAMFAISYFGAMINLTTRNMIKKMLPYGIAIVGILLILRGMNLNIPYVSPFFDNSSAKVIICH</sequence>
<feature type="transmembrane region" description="Helical" evidence="1">
    <location>
        <begin position="6"/>
        <end position="33"/>
    </location>
</feature>
<keyword evidence="1" id="KW-1133">Transmembrane helix</keyword>
<name>A0ABV3Z838_9BACT</name>
<reference evidence="3 4" key="1">
    <citation type="submission" date="2023-07" db="EMBL/GenBank/DDBJ databases">
        <authorList>
            <person name="Lian W.-H."/>
        </authorList>
    </citation>
    <scope>NUCLEOTIDE SEQUENCE [LARGE SCALE GENOMIC DNA]</scope>
    <source>
        <strain evidence="3 4">SYSU DXS3180</strain>
    </source>
</reference>
<feature type="transmembrane region" description="Helical" evidence="1">
    <location>
        <begin position="45"/>
        <end position="66"/>
    </location>
</feature>
<dbReference type="Proteomes" id="UP001560573">
    <property type="component" value="Unassembled WGS sequence"/>
</dbReference>
<dbReference type="Pfam" id="PF13386">
    <property type="entry name" value="DsbD_2"/>
    <property type="match status" value="1"/>
</dbReference>
<dbReference type="InterPro" id="IPR039447">
    <property type="entry name" value="UreH-like_TM_dom"/>
</dbReference>
<dbReference type="PANTHER" id="PTHR42208">
    <property type="entry name" value="HEAVY METAL TRANSPORTER-RELATED"/>
    <property type="match status" value="1"/>
</dbReference>
<feature type="transmembrane region" description="Helical" evidence="1">
    <location>
        <begin position="126"/>
        <end position="148"/>
    </location>
</feature>
<evidence type="ECO:0000313" key="4">
    <source>
        <dbReference type="Proteomes" id="UP001560573"/>
    </source>
</evidence>
<feature type="transmembrane region" description="Helical" evidence="1">
    <location>
        <begin position="78"/>
        <end position="96"/>
    </location>
</feature>
<feature type="transmembrane region" description="Helical" evidence="1">
    <location>
        <begin position="160"/>
        <end position="185"/>
    </location>
</feature>
<proteinExistence type="predicted"/>
<comment type="caution">
    <text evidence="3">The sequence shown here is derived from an EMBL/GenBank/DDBJ whole genome shotgun (WGS) entry which is preliminary data.</text>
</comment>
<keyword evidence="4" id="KW-1185">Reference proteome</keyword>
<dbReference type="EMBL" id="JAULBC010000001">
    <property type="protein sequence ID" value="MEX6686023.1"/>
    <property type="molecule type" value="Genomic_DNA"/>
</dbReference>
<protein>
    <submittedName>
        <fullName evidence="3">Sulfite exporter TauE/SafE family protein</fullName>
    </submittedName>
</protein>
<evidence type="ECO:0000259" key="2">
    <source>
        <dbReference type="Pfam" id="PF13386"/>
    </source>
</evidence>
<evidence type="ECO:0000256" key="1">
    <source>
        <dbReference type="SAM" id="Phobius"/>
    </source>
</evidence>
<evidence type="ECO:0000313" key="3">
    <source>
        <dbReference type="EMBL" id="MEX6686023.1"/>
    </source>
</evidence>
<keyword evidence="1" id="KW-0472">Membrane</keyword>
<organism evidence="3 4">
    <name type="scientific">Danxiaibacter flavus</name>
    <dbReference type="NCBI Taxonomy" id="3049108"/>
    <lineage>
        <taxon>Bacteria</taxon>
        <taxon>Pseudomonadati</taxon>
        <taxon>Bacteroidota</taxon>
        <taxon>Chitinophagia</taxon>
        <taxon>Chitinophagales</taxon>
        <taxon>Chitinophagaceae</taxon>
        <taxon>Danxiaibacter</taxon>
    </lineage>
</organism>
<accession>A0ABV3Z838</accession>
<keyword evidence="1" id="KW-0812">Transmembrane</keyword>
<gene>
    <name evidence="3" type="ORF">QTN47_00870</name>
</gene>
<feature type="transmembrane region" description="Helical" evidence="1">
    <location>
        <begin position="197"/>
        <end position="217"/>
    </location>
</feature>
<dbReference type="PANTHER" id="PTHR42208:SF1">
    <property type="entry name" value="HEAVY METAL TRANSPORTER"/>
    <property type="match status" value="1"/>
</dbReference>
<dbReference type="RefSeq" id="WP_369327412.1">
    <property type="nucleotide sequence ID" value="NZ_JAULBC010000001.1"/>
</dbReference>